<organism evidence="2 3">
    <name type="scientific">Reticulibacter mediterranei</name>
    <dbReference type="NCBI Taxonomy" id="2778369"/>
    <lineage>
        <taxon>Bacteria</taxon>
        <taxon>Bacillati</taxon>
        <taxon>Chloroflexota</taxon>
        <taxon>Ktedonobacteria</taxon>
        <taxon>Ktedonobacterales</taxon>
        <taxon>Reticulibacteraceae</taxon>
        <taxon>Reticulibacter</taxon>
    </lineage>
</organism>
<accession>A0A8J3IYT4</accession>
<dbReference type="Gene3D" id="1.10.3300.10">
    <property type="entry name" value="Jann2411-like domain"/>
    <property type="match status" value="1"/>
</dbReference>
<dbReference type="PANTHER" id="PTHR35525:SF3">
    <property type="entry name" value="BLL6575 PROTEIN"/>
    <property type="match status" value="1"/>
</dbReference>
<evidence type="ECO:0000259" key="1">
    <source>
        <dbReference type="Pfam" id="PF11706"/>
    </source>
</evidence>
<dbReference type="InterPro" id="IPR021005">
    <property type="entry name" value="Znf_CGNR"/>
</dbReference>
<dbReference type="RefSeq" id="WP_220208496.1">
    <property type="nucleotide sequence ID" value="NZ_BNJK01000002.1"/>
</dbReference>
<protein>
    <submittedName>
        <fullName evidence="2">RNA-binding protein</fullName>
    </submittedName>
</protein>
<reference evidence="2" key="1">
    <citation type="submission" date="2020-10" db="EMBL/GenBank/DDBJ databases">
        <title>Taxonomic study of unclassified bacteria belonging to the class Ktedonobacteria.</title>
        <authorList>
            <person name="Yabe S."/>
            <person name="Wang C.M."/>
            <person name="Zheng Y."/>
            <person name="Sakai Y."/>
            <person name="Cavaletti L."/>
            <person name="Monciardini P."/>
            <person name="Donadio S."/>
        </authorList>
    </citation>
    <scope>NUCLEOTIDE SEQUENCE</scope>
    <source>
        <strain evidence="2">ID150040</strain>
    </source>
</reference>
<evidence type="ECO:0000313" key="2">
    <source>
        <dbReference type="EMBL" id="GHO97716.1"/>
    </source>
</evidence>
<sequence>MQERELEKKQQEDERFRFRGGVLALDLVNTEKLKRGKPFEALVTPQDVAQWWQAACEHHPQWQREVQGSDEAIDANDTKLLDALKTLRAALRRIFTALVENTAPRQEDIDVLNNVLRTGHWFTQLSPEGDLLPVYQTEEAHSRILLSCALSALHLIREGEHSRLHRCESDRCILFFYDTTRSATRRWCSTSCMDRARSLQRYRQAKQAAHAHD</sequence>
<dbReference type="EMBL" id="BNJK01000002">
    <property type="protein sequence ID" value="GHO97716.1"/>
    <property type="molecule type" value="Genomic_DNA"/>
</dbReference>
<proteinExistence type="predicted"/>
<dbReference type="InterPro" id="IPR010852">
    <property type="entry name" value="ABATE"/>
</dbReference>
<feature type="domain" description="Zinc finger CGNR" evidence="1">
    <location>
        <begin position="163"/>
        <end position="203"/>
    </location>
</feature>
<gene>
    <name evidence="2" type="ORF">KSF_077640</name>
</gene>
<name>A0A8J3IYT4_9CHLR</name>
<evidence type="ECO:0000313" key="3">
    <source>
        <dbReference type="Proteomes" id="UP000597444"/>
    </source>
</evidence>
<dbReference type="Pfam" id="PF11706">
    <property type="entry name" value="zf-CGNR"/>
    <property type="match status" value="1"/>
</dbReference>
<dbReference type="AlphaFoldDB" id="A0A8J3IYT4"/>
<dbReference type="Pfam" id="PF07336">
    <property type="entry name" value="ABATE"/>
    <property type="match status" value="1"/>
</dbReference>
<dbReference type="SUPFAM" id="SSF160904">
    <property type="entry name" value="Jann2411-like"/>
    <property type="match status" value="1"/>
</dbReference>
<dbReference type="PANTHER" id="PTHR35525">
    <property type="entry name" value="BLL6575 PROTEIN"/>
    <property type="match status" value="1"/>
</dbReference>
<comment type="caution">
    <text evidence="2">The sequence shown here is derived from an EMBL/GenBank/DDBJ whole genome shotgun (WGS) entry which is preliminary data.</text>
</comment>
<dbReference type="InterPro" id="IPR023286">
    <property type="entry name" value="ABATE_dom_sf"/>
</dbReference>
<dbReference type="Proteomes" id="UP000597444">
    <property type="component" value="Unassembled WGS sequence"/>
</dbReference>
<keyword evidence="3" id="KW-1185">Reference proteome</keyword>